<dbReference type="Gene3D" id="3.60.15.10">
    <property type="entry name" value="Ribonuclease Z/Hydroxyacylglutathione hydrolase-like"/>
    <property type="match status" value="1"/>
</dbReference>
<dbReference type="Gramene" id="PRQ23669">
    <property type="protein sequence ID" value="PRQ23669"/>
    <property type="gene ID" value="RchiOBHm_Chr6g0263901"/>
</dbReference>
<feature type="region of interest" description="Disordered" evidence="1">
    <location>
        <begin position="127"/>
        <end position="159"/>
    </location>
</feature>
<name>A0A2P6PP08_ROSCH</name>
<feature type="compositionally biased region" description="Low complexity" evidence="1">
    <location>
        <begin position="146"/>
        <end position="159"/>
    </location>
</feature>
<dbReference type="GO" id="GO:0005634">
    <property type="term" value="C:nucleus"/>
    <property type="evidence" value="ECO:0007669"/>
    <property type="project" value="TreeGrafter"/>
</dbReference>
<evidence type="ECO:0000256" key="1">
    <source>
        <dbReference type="SAM" id="MobiDB-lite"/>
    </source>
</evidence>
<comment type="caution">
    <text evidence="3">The sequence shown here is derived from an EMBL/GenBank/DDBJ whole genome shotgun (WGS) entry which is preliminary data.</text>
</comment>
<organism evidence="3 4">
    <name type="scientific">Rosa chinensis</name>
    <name type="common">China rose</name>
    <dbReference type="NCBI Taxonomy" id="74649"/>
    <lineage>
        <taxon>Eukaryota</taxon>
        <taxon>Viridiplantae</taxon>
        <taxon>Streptophyta</taxon>
        <taxon>Embryophyta</taxon>
        <taxon>Tracheophyta</taxon>
        <taxon>Spermatophyta</taxon>
        <taxon>Magnoliopsida</taxon>
        <taxon>eudicotyledons</taxon>
        <taxon>Gunneridae</taxon>
        <taxon>Pentapetalae</taxon>
        <taxon>rosids</taxon>
        <taxon>fabids</taxon>
        <taxon>Rosales</taxon>
        <taxon>Rosaceae</taxon>
        <taxon>Rosoideae</taxon>
        <taxon>Rosoideae incertae sedis</taxon>
        <taxon>Rosa</taxon>
    </lineage>
</organism>
<keyword evidence="4" id="KW-1185">Reference proteome</keyword>
<proteinExistence type="predicted"/>
<dbReference type="Pfam" id="PF07521">
    <property type="entry name" value="RMMBL"/>
    <property type="match status" value="1"/>
</dbReference>
<dbReference type="STRING" id="74649.A0A2P6PP08"/>
<dbReference type="AlphaFoldDB" id="A0A2P6PP08"/>
<dbReference type="Gene3D" id="3.40.50.10890">
    <property type="match status" value="1"/>
</dbReference>
<dbReference type="PANTHER" id="PTHR11203:SF37">
    <property type="entry name" value="INTEGRATOR COMPLEX SUBUNIT 11"/>
    <property type="match status" value="1"/>
</dbReference>
<accession>A0A2P6PP08</accession>
<dbReference type="SUPFAM" id="SSF56281">
    <property type="entry name" value="Metallo-hydrolase/oxidoreductase"/>
    <property type="match status" value="1"/>
</dbReference>
<dbReference type="EMBL" id="PDCK01000044">
    <property type="protein sequence ID" value="PRQ23669.1"/>
    <property type="molecule type" value="Genomic_DNA"/>
</dbReference>
<gene>
    <name evidence="3" type="ORF">RchiOBHm_Chr6g0263901</name>
</gene>
<evidence type="ECO:0000313" key="3">
    <source>
        <dbReference type="EMBL" id="PRQ23669.1"/>
    </source>
</evidence>
<protein>
    <submittedName>
        <fullName evidence="3">Putative KH-domain/beta-lactamase-domain protein, archaea</fullName>
    </submittedName>
</protein>
<dbReference type="GO" id="GO:0016180">
    <property type="term" value="P:snRNA processing"/>
    <property type="evidence" value="ECO:0007669"/>
    <property type="project" value="TreeGrafter"/>
</dbReference>
<dbReference type="PANTHER" id="PTHR11203">
    <property type="entry name" value="CLEAVAGE AND POLYADENYLATION SPECIFICITY FACTOR FAMILY MEMBER"/>
    <property type="match status" value="1"/>
</dbReference>
<evidence type="ECO:0000313" key="4">
    <source>
        <dbReference type="Proteomes" id="UP000238479"/>
    </source>
</evidence>
<dbReference type="Proteomes" id="UP000238479">
    <property type="component" value="Chromosome 6"/>
</dbReference>
<dbReference type="InterPro" id="IPR050698">
    <property type="entry name" value="MBL"/>
</dbReference>
<feature type="domain" description="Zn-dependent metallo-hydrolase RNA specificity" evidence="2">
    <location>
        <begin position="16"/>
        <end position="72"/>
    </location>
</feature>
<dbReference type="GO" id="GO:0004521">
    <property type="term" value="F:RNA endonuclease activity"/>
    <property type="evidence" value="ECO:0007669"/>
    <property type="project" value="TreeGrafter"/>
</dbReference>
<sequence>MSGTPTKIDLDKDTQIDVRCQIHQLTFSPHTDAKGIMDLVKFLSPKHVILVHGEKPRMATLKGRIQSELGIQSCSNPNFKFSTGGSQHEQIQTPMHFFFRDVPVPTRSRPGPNPVLFGFGPVGITSQNSINRPVPSRKIIPGPGSGLPRSRPVPARAQP</sequence>
<dbReference type="InterPro" id="IPR036866">
    <property type="entry name" value="RibonucZ/Hydroxyglut_hydro"/>
</dbReference>
<dbReference type="InterPro" id="IPR011108">
    <property type="entry name" value="RMMBL"/>
</dbReference>
<evidence type="ECO:0000259" key="2">
    <source>
        <dbReference type="Pfam" id="PF07521"/>
    </source>
</evidence>
<reference evidence="3 4" key="1">
    <citation type="journal article" date="2018" name="Nat. Genet.">
        <title>The Rosa genome provides new insights in the design of modern roses.</title>
        <authorList>
            <person name="Bendahmane M."/>
        </authorList>
    </citation>
    <scope>NUCLEOTIDE SEQUENCE [LARGE SCALE GENOMIC DNA]</scope>
    <source>
        <strain evidence="4">cv. Old Blush</strain>
    </source>
</reference>